<evidence type="ECO:0000313" key="2">
    <source>
        <dbReference type="Proteomes" id="UP000569092"/>
    </source>
</evidence>
<accession>A0A7W8J4R0</accession>
<gene>
    <name evidence="1" type="ORF">HDF10_000486</name>
</gene>
<sequence>MRPLTNDGDVDLARKEAVLAPKLIGDFLRKYDGAALPKTDIAKMFFRQWVFLQNEQRTPFQ</sequence>
<comment type="caution">
    <text evidence="1">The sequence shown here is derived from an EMBL/GenBank/DDBJ whole genome shotgun (WGS) entry which is preliminary data.</text>
</comment>
<proteinExistence type="predicted"/>
<protein>
    <submittedName>
        <fullName evidence="1">Uncharacterized protein</fullName>
    </submittedName>
</protein>
<dbReference type="Proteomes" id="UP000569092">
    <property type="component" value="Unassembled WGS sequence"/>
</dbReference>
<evidence type="ECO:0000313" key="1">
    <source>
        <dbReference type="EMBL" id="MBB5342536.1"/>
    </source>
</evidence>
<reference evidence="1 2" key="1">
    <citation type="submission" date="2020-08" db="EMBL/GenBank/DDBJ databases">
        <title>Genomic Encyclopedia of Type Strains, Phase IV (KMG-V): Genome sequencing to study the core and pangenomes of soil and plant-associated prokaryotes.</title>
        <authorList>
            <person name="Whitman W."/>
        </authorList>
    </citation>
    <scope>NUCLEOTIDE SEQUENCE [LARGE SCALE GENOMIC DNA]</scope>
    <source>
        <strain evidence="1 2">M8US30</strain>
    </source>
</reference>
<dbReference type="AlphaFoldDB" id="A0A7W8J4R0"/>
<dbReference type="EMBL" id="JACHDZ010000001">
    <property type="protein sequence ID" value="MBB5342536.1"/>
    <property type="molecule type" value="Genomic_DNA"/>
</dbReference>
<name>A0A7W8J4R0_9BACT</name>
<organism evidence="1 2">
    <name type="scientific">Tunturiibacter lichenicola</name>
    <dbReference type="NCBI Taxonomy" id="2051959"/>
    <lineage>
        <taxon>Bacteria</taxon>
        <taxon>Pseudomonadati</taxon>
        <taxon>Acidobacteriota</taxon>
        <taxon>Terriglobia</taxon>
        <taxon>Terriglobales</taxon>
        <taxon>Acidobacteriaceae</taxon>
        <taxon>Tunturiibacter</taxon>
    </lineage>
</organism>